<dbReference type="EMBL" id="GBRH01165870">
    <property type="protein sequence ID" value="JAE32026.1"/>
    <property type="molecule type" value="Transcribed_RNA"/>
</dbReference>
<evidence type="ECO:0000313" key="2">
    <source>
        <dbReference type="EMBL" id="JAE32026.1"/>
    </source>
</evidence>
<dbReference type="AlphaFoldDB" id="A0A0A9HB11"/>
<protein>
    <submittedName>
        <fullName evidence="2">Uncharacterized protein</fullName>
    </submittedName>
</protein>
<proteinExistence type="predicted"/>
<name>A0A0A9HB11_ARUDO</name>
<sequence length="24" mass="2806">MASTPQSRNGWRPDSPWTPPRMLH</sequence>
<accession>A0A0A9HB11</accession>
<feature type="region of interest" description="Disordered" evidence="1">
    <location>
        <begin position="1"/>
        <end position="24"/>
    </location>
</feature>
<reference evidence="2" key="1">
    <citation type="submission" date="2014-09" db="EMBL/GenBank/DDBJ databases">
        <authorList>
            <person name="Magalhaes I.L.F."/>
            <person name="Oliveira U."/>
            <person name="Santos F.R."/>
            <person name="Vidigal T.H.D.A."/>
            <person name="Brescovit A.D."/>
            <person name="Santos A.J."/>
        </authorList>
    </citation>
    <scope>NUCLEOTIDE SEQUENCE</scope>
    <source>
        <tissue evidence="2">Shoot tissue taken approximately 20 cm above the soil surface</tissue>
    </source>
</reference>
<organism evidence="2">
    <name type="scientific">Arundo donax</name>
    <name type="common">Giant reed</name>
    <name type="synonym">Donax arundinaceus</name>
    <dbReference type="NCBI Taxonomy" id="35708"/>
    <lineage>
        <taxon>Eukaryota</taxon>
        <taxon>Viridiplantae</taxon>
        <taxon>Streptophyta</taxon>
        <taxon>Embryophyta</taxon>
        <taxon>Tracheophyta</taxon>
        <taxon>Spermatophyta</taxon>
        <taxon>Magnoliopsida</taxon>
        <taxon>Liliopsida</taxon>
        <taxon>Poales</taxon>
        <taxon>Poaceae</taxon>
        <taxon>PACMAD clade</taxon>
        <taxon>Arundinoideae</taxon>
        <taxon>Arundineae</taxon>
        <taxon>Arundo</taxon>
    </lineage>
</organism>
<reference evidence="2" key="2">
    <citation type="journal article" date="2015" name="Data Brief">
        <title>Shoot transcriptome of the giant reed, Arundo donax.</title>
        <authorList>
            <person name="Barrero R.A."/>
            <person name="Guerrero F.D."/>
            <person name="Moolhuijzen P."/>
            <person name="Goolsby J.A."/>
            <person name="Tidwell J."/>
            <person name="Bellgard S.E."/>
            <person name="Bellgard M.I."/>
        </authorList>
    </citation>
    <scope>NUCLEOTIDE SEQUENCE</scope>
    <source>
        <tissue evidence="2">Shoot tissue taken approximately 20 cm above the soil surface</tissue>
    </source>
</reference>
<evidence type="ECO:0000256" key="1">
    <source>
        <dbReference type="SAM" id="MobiDB-lite"/>
    </source>
</evidence>